<dbReference type="Proteomes" id="UP000254134">
    <property type="component" value="Unassembled WGS sequence"/>
</dbReference>
<reference evidence="3 4" key="1">
    <citation type="submission" date="2018-07" db="EMBL/GenBank/DDBJ databases">
        <title>High-quality-draft genome sequence of Gaiella occulta.</title>
        <authorList>
            <person name="Severino R."/>
            <person name="Froufe H.J.C."/>
            <person name="Rainey F.A."/>
            <person name="Barroso C."/>
            <person name="Albuquerque L."/>
            <person name="Lobo-Da-Cunha A."/>
            <person name="Da Costa M.S."/>
            <person name="Egas C."/>
        </authorList>
    </citation>
    <scope>NUCLEOTIDE SEQUENCE [LARGE SCALE GENOMIC DNA]</scope>
    <source>
        <strain evidence="3 4">F2-233</strain>
    </source>
</reference>
<feature type="domain" description="DUF4143" evidence="2">
    <location>
        <begin position="204"/>
        <end position="383"/>
    </location>
</feature>
<comment type="caution">
    <text evidence="3">The sequence shown here is derived from an EMBL/GenBank/DDBJ whole genome shotgun (WGS) entry which is preliminary data.</text>
</comment>
<evidence type="ECO:0000313" key="4">
    <source>
        <dbReference type="Proteomes" id="UP000254134"/>
    </source>
</evidence>
<sequence length="435" mass="47139">MDSPEPDTRAYTRRVVDDELDALFGSLAAVSIEGAKAVGKTATALQRARTVYRLDDDDQRSLIEADRTRLLEGERPILIDEWQRLPAAWDIVRREVDKPRTPAGSFLLTGSAAAASDANIHSGAARIVSIQMRPLTLAERGVETPSVSLADLLRGVQPAIVGETSVKLADYVDEILASGFPGLRGLAGRALRAQLDGYIDRIVEREFPQLGITVRSPTALRRWLAAYAAASSTTASYETIRDAATGGQGEKPSKMTVGPYRDVLERLWVVDPVPAWAPTRNHLRRLSSPPKHQLVDPALAARLLGVGTGALLQTEKAPVEPAVPRDGTLLGALFESLVTNDVRVYGQAAEARVGHLRTASGEHEVDLVVERDDGRIIAIEVKLTATVDDKDLRHLKWLKRRLGDDVLDMVVITTGSYAYRRPDGIAVVPAALLGA</sequence>
<evidence type="ECO:0000259" key="1">
    <source>
        <dbReference type="Pfam" id="PF13173"/>
    </source>
</evidence>
<keyword evidence="4" id="KW-1185">Reference proteome</keyword>
<protein>
    <submittedName>
        <fullName evidence="3">AAA domain</fullName>
    </submittedName>
</protein>
<dbReference type="InterPro" id="IPR041682">
    <property type="entry name" value="AAA_14"/>
</dbReference>
<dbReference type="Pfam" id="PF13635">
    <property type="entry name" value="DUF4143"/>
    <property type="match status" value="1"/>
</dbReference>
<dbReference type="Pfam" id="PF13173">
    <property type="entry name" value="AAA_14"/>
    <property type="match status" value="1"/>
</dbReference>
<proteinExistence type="predicted"/>
<organism evidence="3 4">
    <name type="scientific">Gaiella occulta</name>
    <dbReference type="NCBI Taxonomy" id="1002870"/>
    <lineage>
        <taxon>Bacteria</taxon>
        <taxon>Bacillati</taxon>
        <taxon>Actinomycetota</taxon>
        <taxon>Thermoleophilia</taxon>
        <taxon>Gaiellales</taxon>
        <taxon>Gaiellaceae</taxon>
        <taxon>Gaiella</taxon>
    </lineage>
</organism>
<dbReference type="SUPFAM" id="SSF52980">
    <property type="entry name" value="Restriction endonuclease-like"/>
    <property type="match status" value="1"/>
</dbReference>
<dbReference type="PANTHER" id="PTHR43566:SF2">
    <property type="entry name" value="DUF4143 DOMAIN-CONTAINING PROTEIN"/>
    <property type="match status" value="1"/>
</dbReference>
<dbReference type="PANTHER" id="PTHR43566">
    <property type="entry name" value="CONSERVED PROTEIN"/>
    <property type="match status" value="1"/>
</dbReference>
<name>A0A7M2Z0W3_9ACTN</name>
<dbReference type="RefSeq" id="WP_114794905.1">
    <property type="nucleotide sequence ID" value="NZ_QQZY01000001.1"/>
</dbReference>
<dbReference type="InterPro" id="IPR011335">
    <property type="entry name" value="Restrct_endonuc-II-like"/>
</dbReference>
<dbReference type="OrthoDB" id="128089at2"/>
<dbReference type="InterPro" id="IPR025420">
    <property type="entry name" value="DUF4143"/>
</dbReference>
<dbReference type="EMBL" id="QQZY01000001">
    <property type="protein sequence ID" value="RDI76048.1"/>
    <property type="molecule type" value="Genomic_DNA"/>
</dbReference>
<evidence type="ECO:0000313" key="3">
    <source>
        <dbReference type="EMBL" id="RDI76048.1"/>
    </source>
</evidence>
<feature type="domain" description="AAA" evidence="1">
    <location>
        <begin position="29"/>
        <end position="139"/>
    </location>
</feature>
<accession>A0A7M2Z0W3</accession>
<evidence type="ECO:0000259" key="2">
    <source>
        <dbReference type="Pfam" id="PF13635"/>
    </source>
</evidence>
<dbReference type="AlphaFoldDB" id="A0A7M2Z0W3"/>
<reference evidence="4" key="2">
    <citation type="journal article" date="2019" name="MicrobiologyOpen">
        <title>High-quality draft genome sequence of Gaiella occulta isolated from a 150 meter deep mineral water borehole and comparison with the genome sequences of other deep-branching lineages of the phylum Actinobacteria.</title>
        <authorList>
            <person name="Severino R."/>
            <person name="Froufe H.J.C."/>
            <person name="Barroso C."/>
            <person name="Albuquerque L."/>
            <person name="Lobo-da-Cunha A."/>
            <person name="da Costa M.S."/>
            <person name="Egas C."/>
        </authorList>
    </citation>
    <scope>NUCLEOTIDE SEQUENCE [LARGE SCALE GENOMIC DNA]</scope>
    <source>
        <strain evidence="4">F2-233</strain>
    </source>
</reference>
<gene>
    <name evidence="3" type="ORF">Gocc_0467</name>
</gene>